<feature type="domain" description="pPIWI-RE three-gene island" evidence="1">
    <location>
        <begin position="33"/>
        <end position="184"/>
    </location>
</feature>
<name>A0A433MZE2_CHLFR</name>
<comment type="caution">
    <text evidence="2">The sequence shown here is derived from an EMBL/GenBank/DDBJ whole genome shotgun (WGS) entry which is preliminary data.</text>
</comment>
<keyword evidence="3" id="KW-1185">Reference proteome</keyword>
<evidence type="ECO:0000259" key="1">
    <source>
        <dbReference type="Pfam" id="PF18155"/>
    </source>
</evidence>
<dbReference type="Pfam" id="PF18155">
    <property type="entry name" value="pPIWI_RE_Z"/>
    <property type="match status" value="1"/>
</dbReference>
<dbReference type="OrthoDB" id="8252072at2"/>
<proteinExistence type="predicted"/>
<dbReference type="InterPro" id="IPR055254">
    <property type="entry name" value="pPIWI_RE_Z"/>
</dbReference>
<reference evidence="2 3" key="1">
    <citation type="journal article" date="2019" name="Genome Biol. Evol.">
        <title>Day and night: Metabolic profiles and evolutionary relationships of six axenic non-marine cyanobacteria.</title>
        <authorList>
            <person name="Will S.E."/>
            <person name="Henke P."/>
            <person name="Boedeker C."/>
            <person name="Huang S."/>
            <person name="Brinkmann H."/>
            <person name="Rohde M."/>
            <person name="Jarek M."/>
            <person name="Friedl T."/>
            <person name="Seufert S."/>
            <person name="Schumacher M."/>
            <person name="Overmann J."/>
            <person name="Neumann-Schaal M."/>
            <person name="Petersen J."/>
        </authorList>
    </citation>
    <scope>NUCLEOTIDE SEQUENCE [LARGE SCALE GENOMIC DNA]</scope>
    <source>
        <strain evidence="2 3">PCC 6912</strain>
    </source>
</reference>
<organism evidence="2 3">
    <name type="scientific">Chlorogloeopsis fritschii PCC 6912</name>
    <dbReference type="NCBI Taxonomy" id="211165"/>
    <lineage>
        <taxon>Bacteria</taxon>
        <taxon>Bacillati</taxon>
        <taxon>Cyanobacteriota</taxon>
        <taxon>Cyanophyceae</taxon>
        <taxon>Nostocales</taxon>
        <taxon>Chlorogloeopsidaceae</taxon>
        <taxon>Chlorogloeopsis</taxon>
    </lineage>
</organism>
<protein>
    <recommendedName>
        <fullName evidence="1">pPIWI-RE three-gene island domain-containing protein</fullName>
    </recommendedName>
</protein>
<accession>A0A433MZE2</accession>
<dbReference type="RefSeq" id="WP_020372336.1">
    <property type="nucleotide sequence ID" value="NZ_AJLN01000143.1"/>
</dbReference>
<dbReference type="AlphaFoldDB" id="A0A433MZE2"/>
<gene>
    <name evidence="2" type="ORF">PCC6912_54320</name>
</gene>
<dbReference type="EMBL" id="RSCJ01000032">
    <property type="protein sequence ID" value="RUR73891.1"/>
    <property type="molecule type" value="Genomic_DNA"/>
</dbReference>
<dbReference type="Proteomes" id="UP000268857">
    <property type="component" value="Unassembled WGS sequence"/>
</dbReference>
<evidence type="ECO:0000313" key="3">
    <source>
        <dbReference type="Proteomes" id="UP000268857"/>
    </source>
</evidence>
<sequence length="301" mass="34591">MKDSGWYSQLYQDQFKETWQQLQRDQPQDVWLRFADFVRIELALYAIETKFPGISAKDFGYLLQGIPVNSLQPKKKLISRLRGYLRHIRSQAVWQDFLDKYLNAPAFYRVRGYDLDQQDRPIHRGVSCAPDRFNAYGNFLQNPAPLKRRTEYRPAPAGDYIIIDSNNKPRSVRINEQLAECGLRSLHNIDLTLRQRISARAIAIPFNDLISIAEELDQKIGGNWVHRVQDALNGLHKVTKSGLKKANELRLNGKEHLLGPCAAGKSTGFAVAAIWLERIVFFKRSPSSTCCCRHGKKLSHR</sequence>
<dbReference type="STRING" id="211165.GCA_000317285_06153"/>
<evidence type="ECO:0000313" key="2">
    <source>
        <dbReference type="EMBL" id="RUR73891.1"/>
    </source>
</evidence>